<reference evidence="1 3" key="1">
    <citation type="submission" date="2014-03" db="EMBL/GenBank/DDBJ databases">
        <title>Complete genome sequence of the Radio-Resistant Rubrobacter radiotolerans RSPS-4.</title>
        <authorList>
            <person name="Egas C.C."/>
            <person name="Barroso C.C."/>
            <person name="Froufe H.J.C."/>
            <person name="Pacheco J.J."/>
            <person name="Albuquerque L.L."/>
            <person name="da Costa M.M.S."/>
        </authorList>
    </citation>
    <scope>NUCLEOTIDE SEQUENCE [LARGE SCALE GENOMIC DNA]</scope>
    <source>
        <strain evidence="1 3">RSPS-4</strain>
    </source>
</reference>
<accession>A0A023X705</accession>
<dbReference type="EMBL" id="JAWXXX010000001">
    <property type="protein sequence ID" value="MDX5892449.1"/>
    <property type="molecule type" value="Genomic_DNA"/>
</dbReference>
<dbReference type="HOGENOM" id="CLU_2083125_0_0_11"/>
<dbReference type="Proteomes" id="UP000025229">
    <property type="component" value="Chromosome"/>
</dbReference>
<name>A0A023X705_RUBRA</name>
<organism evidence="1 3">
    <name type="scientific">Rubrobacter radiotolerans</name>
    <name type="common">Arthrobacter radiotolerans</name>
    <dbReference type="NCBI Taxonomy" id="42256"/>
    <lineage>
        <taxon>Bacteria</taxon>
        <taxon>Bacillati</taxon>
        <taxon>Actinomycetota</taxon>
        <taxon>Rubrobacteria</taxon>
        <taxon>Rubrobacterales</taxon>
        <taxon>Rubrobacteraceae</taxon>
        <taxon>Rubrobacter</taxon>
    </lineage>
</organism>
<dbReference type="RefSeq" id="WP_038683106.1">
    <property type="nucleotide sequence ID" value="NZ_CP007514.1"/>
</dbReference>
<evidence type="ECO:0000313" key="2">
    <source>
        <dbReference type="EMBL" id="MDX5892449.1"/>
    </source>
</evidence>
<dbReference type="EMBL" id="CP007514">
    <property type="protein sequence ID" value="AHY47810.1"/>
    <property type="molecule type" value="Genomic_DNA"/>
</dbReference>
<proteinExistence type="predicted"/>
<keyword evidence="3" id="KW-1185">Reference proteome</keyword>
<reference evidence="2" key="2">
    <citation type="submission" date="2023-11" db="EMBL/GenBank/DDBJ databases">
        <title>MicrobeMod: A computational toolkit for identifying prokaryotic methylation and restriction-modification with nanopore sequencing.</title>
        <authorList>
            <person name="Crits-Christoph A."/>
            <person name="Kang S.C."/>
            <person name="Lee H."/>
            <person name="Ostrov N."/>
        </authorList>
    </citation>
    <scope>NUCLEOTIDE SEQUENCE</scope>
    <source>
        <strain evidence="2">ATCC 51242</strain>
    </source>
</reference>
<protein>
    <submittedName>
        <fullName evidence="1">Uncharacterized protein</fullName>
    </submittedName>
</protein>
<dbReference type="AlphaFoldDB" id="A0A023X705"/>
<evidence type="ECO:0000313" key="1">
    <source>
        <dbReference type="EMBL" id="AHY47810.1"/>
    </source>
</evidence>
<dbReference type="Proteomes" id="UP001281130">
    <property type="component" value="Unassembled WGS sequence"/>
</dbReference>
<evidence type="ECO:0000313" key="3">
    <source>
        <dbReference type="Proteomes" id="UP000025229"/>
    </source>
</evidence>
<gene>
    <name evidence="1" type="ORF">RradSPS_2527</name>
    <name evidence="2" type="ORF">SIL72_00265</name>
</gene>
<dbReference type="KEGG" id="rrd:RradSPS_2527"/>
<sequence>MELQNREEIKNDILQSWLRVAWVYPMDGPDGRVYLRLTPGGRLKLRKRIKELEAETGESGADLARQEEAGTLPLDRKKMELSMMVQAYSSERKFIESQGQALGRAGVDYEAPEPRSE</sequence>
<dbReference type="OrthoDB" id="5243641at2"/>